<evidence type="ECO:0000256" key="1">
    <source>
        <dbReference type="SAM" id="Coils"/>
    </source>
</evidence>
<dbReference type="AlphaFoldDB" id="A0A8E6ETB4"/>
<evidence type="ECO:0000256" key="2">
    <source>
        <dbReference type="SAM" id="MobiDB-lite"/>
    </source>
</evidence>
<dbReference type="KEGG" id="tsph:KIH39_13370"/>
<reference evidence="5" key="1">
    <citation type="submission" date="2021-05" db="EMBL/GenBank/DDBJ databases">
        <title>Complete genome sequence of the cellulolytic planctomycete Telmatocola sphagniphila SP2T and characterization of the first cellulase from planctomycetes.</title>
        <authorList>
            <person name="Rakitin A.L."/>
            <person name="Beletsky A.V."/>
            <person name="Naumoff D.G."/>
            <person name="Kulichevskaya I.S."/>
            <person name="Mardanov A.V."/>
            <person name="Ravin N.V."/>
            <person name="Dedysh S.N."/>
        </authorList>
    </citation>
    <scope>NUCLEOTIDE SEQUENCE</scope>
    <source>
        <strain evidence="5">SP2T</strain>
    </source>
</reference>
<dbReference type="CDD" id="cd07341">
    <property type="entry name" value="M56_BlaR1_MecR1_like"/>
    <property type="match status" value="1"/>
</dbReference>
<sequence>MVTWLLANTLVVLPFVLLLLLAQKFISARPGVWNILWVLVLVRLVLPPVVEWPWQLKFFQEPEKMAIAEVDEETRMKQLLTLATLQMSEVPLEEEAAPEVLPEEPWNWLFWLPVLWAVGASVVFARALLGIIKFRRLARRGIPANEHLHKDVHNVAQRMRCQMPGVRVLSGLLSPLVWVFGRPTLYWPFGLEARLSELGRQAVLTHELAHLKRNDHWIRRLEIVAGLLHWWNPIFWLIRAQVRRTSELACDWWVVKMQPAAKRSYAEALIEVSRGLSPASPVPALGIRGGGKRELERRLEMIMRNTGRNRRSRRAILAFGAVGLLALPGWSFGQSGKAETKADGKGEVLTIQLDGTQILDAVGNEEVVKLIDSLFQKPEQAKKANVDLNNVDLEFLSNLSDLSKLGQATLEVQTLDTLKRAGVSANKKVEGKIGEDFILNLIPAGTLLGEGKIGEDWILNFVQQDGKATPAKQEPGRDIQAQTFRIDDNTKNQAELEKKRAELAKQLAELVKEQEKALSQIKRDEAARLKAAQAAGQAQLQFKVADLVEKAVSQKSDDAKKKIERAVQGVQIKIADDKSRAATISGSIQVDSVGSDQIIEAIQKLIAEKEKQLGKEHPDTQALKKYIKALSAAKGTKTKEPAVEAKAFALTVDGKVKLDPKTVELAVIQVQDEKNPVETKSVIVYSSEDGKVAIAEMGNGTRMRGQKIVLQGVDGKFMVTPQMNADGKPTIAVIKDTVKGSDQGKLQNVQLTLDQPKSDMVRNVKVTADASNVEKLERATYLVPGKAAQVAKFIQDNVKAKTLELKVDGDKIVLTTEPSVQKIIGQFISLLLPQVKQVQARVLIDPTKAEQLHFDTLGIHSEPQSKELKGLIKGDNVQIIVDVNGLKFNTAQLKDAIKWAPEAKSILGFWLDDANSAPVPPTKPIKIEDQPKLLWKVVPDNQNSEGKAEPAKGTKPAPATKNYKPRSGLTLSVDGKADQESGNKTINIQIQEFDAEKNPEVLKKLLKDGWSIRYNKETKMTTAEKREENKSK</sequence>
<feature type="coiled-coil region" evidence="1">
    <location>
        <begin position="486"/>
        <end position="527"/>
    </location>
</feature>
<protein>
    <recommendedName>
        <fullName evidence="4">Peptidase M56 domain-containing protein</fullName>
    </recommendedName>
</protein>
<name>A0A8E6ETB4_9BACT</name>
<gene>
    <name evidence="5" type="ORF">KIH39_13370</name>
</gene>
<dbReference type="Gene3D" id="3.30.2010.10">
    <property type="entry name" value="Metalloproteases ('zincins'), catalytic domain"/>
    <property type="match status" value="1"/>
</dbReference>
<organism evidence="5 6">
    <name type="scientific">Telmatocola sphagniphila</name>
    <dbReference type="NCBI Taxonomy" id="1123043"/>
    <lineage>
        <taxon>Bacteria</taxon>
        <taxon>Pseudomonadati</taxon>
        <taxon>Planctomycetota</taxon>
        <taxon>Planctomycetia</taxon>
        <taxon>Gemmatales</taxon>
        <taxon>Gemmataceae</taxon>
    </lineage>
</organism>
<dbReference type="RefSeq" id="WP_213493742.1">
    <property type="nucleotide sequence ID" value="NZ_CP074694.1"/>
</dbReference>
<feature type="transmembrane region" description="Helical" evidence="3">
    <location>
        <begin position="315"/>
        <end position="333"/>
    </location>
</feature>
<keyword evidence="3" id="KW-0472">Membrane</keyword>
<dbReference type="Proteomes" id="UP000676194">
    <property type="component" value="Chromosome"/>
</dbReference>
<evidence type="ECO:0000313" key="5">
    <source>
        <dbReference type="EMBL" id="QVL29860.1"/>
    </source>
</evidence>
<dbReference type="InterPro" id="IPR008756">
    <property type="entry name" value="Peptidase_M56"/>
</dbReference>
<keyword evidence="3" id="KW-1133">Transmembrane helix</keyword>
<dbReference type="PANTHER" id="PTHR34978">
    <property type="entry name" value="POSSIBLE SENSOR-TRANSDUCER PROTEIN BLAR"/>
    <property type="match status" value="1"/>
</dbReference>
<dbReference type="PANTHER" id="PTHR34978:SF3">
    <property type="entry name" value="SLR0241 PROTEIN"/>
    <property type="match status" value="1"/>
</dbReference>
<evidence type="ECO:0000259" key="4">
    <source>
        <dbReference type="Pfam" id="PF05569"/>
    </source>
</evidence>
<keyword evidence="6" id="KW-1185">Reference proteome</keyword>
<proteinExistence type="predicted"/>
<keyword evidence="1" id="KW-0175">Coiled coil</keyword>
<feature type="region of interest" description="Disordered" evidence="2">
    <location>
        <begin position="941"/>
        <end position="982"/>
    </location>
</feature>
<dbReference type="EMBL" id="CP074694">
    <property type="protein sequence ID" value="QVL29860.1"/>
    <property type="molecule type" value="Genomic_DNA"/>
</dbReference>
<dbReference type="InterPro" id="IPR052173">
    <property type="entry name" value="Beta-lactam_resp_regulator"/>
</dbReference>
<keyword evidence="3" id="KW-0812">Transmembrane</keyword>
<evidence type="ECO:0000313" key="6">
    <source>
        <dbReference type="Proteomes" id="UP000676194"/>
    </source>
</evidence>
<dbReference type="Pfam" id="PF05569">
    <property type="entry name" value="Peptidase_M56"/>
    <property type="match status" value="1"/>
</dbReference>
<feature type="transmembrane region" description="Helical" evidence="3">
    <location>
        <begin position="6"/>
        <end position="22"/>
    </location>
</feature>
<feature type="domain" description="Peptidase M56" evidence="4">
    <location>
        <begin position="7"/>
        <end position="302"/>
    </location>
</feature>
<evidence type="ECO:0000256" key="3">
    <source>
        <dbReference type="SAM" id="Phobius"/>
    </source>
</evidence>
<feature type="transmembrane region" description="Helical" evidence="3">
    <location>
        <begin position="108"/>
        <end position="129"/>
    </location>
</feature>
<accession>A0A8E6ETB4</accession>
<feature type="transmembrane region" description="Helical" evidence="3">
    <location>
        <begin position="31"/>
        <end position="50"/>
    </location>
</feature>